<dbReference type="EMBL" id="MDDG01000011">
    <property type="protein sequence ID" value="OQE36858.1"/>
    <property type="molecule type" value="Genomic_DNA"/>
</dbReference>
<gene>
    <name evidence="1" type="ORF">PENCOP_c011G02808</name>
</gene>
<protein>
    <submittedName>
        <fullName evidence="1">Uncharacterized protein</fullName>
    </submittedName>
</protein>
<reference evidence="2" key="1">
    <citation type="journal article" date="2017" name="Nat. Microbiol.">
        <title>Global analysis of biosynthetic gene clusters reveals vast potential of secondary metabolite production in Penicillium species.</title>
        <authorList>
            <person name="Nielsen J.C."/>
            <person name="Grijseels S."/>
            <person name="Prigent S."/>
            <person name="Ji B."/>
            <person name="Dainat J."/>
            <person name="Nielsen K.F."/>
            <person name="Frisvad J.C."/>
            <person name="Workman M."/>
            <person name="Nielsen J."/>
        </authorList>
    </citation>
    <scope>NUCLEOTIDE SEQUENCE [LARGE SCALE GENOMIC DNA]</scope>
    <source>
        <strain evidence="2">IBT 31321</strain>
    </source>
</reference>
<dbReference type="Proteomes" id="UP000191500">
    <property type="component" value="Unassembled WGS sequence"/>
</dbReference>
<evidence type="ECO:0000313" key="1">
    <source>
        <dbReference type="EMBL" id="OQE36858.1"/>
    </source>
</evidence>
<dbReference type="AlphaFoldDB" id="A0A1V6UEJ8"/>
<evidence type="ECO:0000313" key="2">
    <source>
        <dbReference type="Proteomes" id="UP000191500"/>
    </source>
</evidence>
<keyword evidence="2" id="KW-1185">Reference proteome</keyword>
<organism evidence="1 2">
    <name type="scientific">Penicillium coprophilum</name>
    <dbReference type="NCBI Taxonomy" id="36646"/>
    <lineage>
        <taxon>Eukaryota</taxon>
        <taxon>Fungi</taxon>
        <taxon>Dikarya</taxon>
        <taxon>Ascomycota</taxon>
        <taxon>Pezizomycotina</taxon>
        <taxon>Eurotiomycetes</taxon>
        <taxon>Eurotiomycetidae</taxon>
        <taxon>Eurotiales</taxon>
        <taxon>Aspergillaceae</taxon>
        <taxon>Penicillium</taxon>
    </lineage>
</organism>
<name>A0A1V6UEJ8_9EURO</name>
<comment type="caution">
    <text evidence="1">The sequence shown here is derived from an EMBL/GenBank/DDBJ whole genome shotgun (WGS) entry which is preliminary data.</text>
</comment>
<proteinExistence type="predicted"/>
<accession>A0A1V6UEJ8</accession>
<sequence length="185" mass="20087">MNIREDVHHPVTMQCYSNTMILSASNATSSPSSSSSFSSTSDTFVSSHPSSTTFVSSGTYDSSNSTSLSFSCESMVVQTSQGVTSPLQNMAPLRHETAEMVILGGIAQLAVMIDRKDGLDDKHNEERDRLASGIEDTKVLLGLHLCRIEDELTRQVLLETFLLHLGPTDAPWMLAPLLARLARGI</sequence>